<dbReference type="InterPro" id="IPR005135">
    <property type="entry name" value="Endo/exonuclease/phosphatase"/>
</dbReference>
<accession>A0ABZ0II03</accession>
<evidence type="ECO:0000256" key="2">
    <source>
        <dbReference type="ARBA" id="ARBA00001946"/>
    </source>
</evidence>
<dbReference type="SUPFAM" id="SSF56219">
    <property type="entry name" value="DNase I-like"/>
    <property type="match status" value="1"/>
</dbReference>
<comment type="cofactor">
    <cofactor evidence="1">
        <name>Mn(2+)</name>
        <dbReference type="ChEBI" id="CHEBI:29035"/>
    </cofactor>
</comment>
<evidence type="ECO:0000256" key="4">
    <source>
        <dbReference type="ARBA" id="ARBA00022723"/>
    </source>
</evidence>
<evidence type="ECO:0000256" key="1">
    <source>
        <dbReference type="ARBA" id="ARBA00001936"/>
    </source>
</evidence>
<keyword evidence="4" id="KW-0479">Metal-binding</keyword>
<organism evidence="10 11">
    <name type="scientific">Imperialibacter roseus</name>
    <dbReference type="NCBI Taxonomy" id="1324217"/>
    <lineage>
        <taxon>Bacteria</taxon>
        <taxon>Pseudomonadati</taxon>
        <taxon>Bacteroidota</taxon>
        <taxon>Cytophagia</taxon>
        <taxon>Cytophagales</taxon>
        <taxon>Flammeovirgaceae</taxon>
        <taxon>Imperialibacter</taxon>
    </lineage>
</organism>
<dbReference type="RefSeq" id="WP_317487449.1">
    <property type="nucleotide sequence ID" value="NZ_CP136051.1"/>
</dbReference>
<keyword evidence="5" id="KW-0227">DNA damage</keyword>
<proteinExistence type="predicted"/>
<evidence type="ECO:0000256" key="3">
    <source>
        <dbReference type="ARBA" id="ARBA00022722"/>
    </source>
</evidence>
<gene>
    <name evidence="10" type="ORF">RT717_16330</name>
</gene>
<dbReference type="Pfam" id="PF03372">
    <property type="entry name" value="Exo_endo_phos"/>
    <property type="match status" value="1"/>
</dbReference>
<evidence type="ECO:0000256" key="8">
    <source>
        <dbReference type="ARBA" id="ARBA00023204"/>
    </source>
</evidence>
<evidence type="ECO:0000259" key="9">
    <source>
        <dbReference type="Pfam" id="PF03372"/>
    </source>
</evidence>
<dbReference type="EMBL" id="CP136051">
    <property type="protein sequence ID" value="WOK04648.1"/>
    <property type="molecule type" value="Genomic_DNA"/>
</dbReference>
<dbReference type="InterPro" id="IPR036691">
    <property type="entry name" value="Endo/exonu/phosph_ase_sf"/>
</dbReference>
<evidence type="ECO:0000256" key="7">
    <source>
        <dbReference type="ARBA" id="ARBA00022842"/>
    </source>
</evidence>
<protein>
    <submittedName>
        <fullName evidence="10">Endonuclease/exonuclease/phosphatase family protein</fullName>
    </submittedName>
</protein>
<evidence type="ECO:0000313" key="10">
    <source>
        <dbReference type="EMBL" id="WOK04648.1"/>
    </source>
</evidence>
<dbReference type="InterPro" id="IPR051547">
    <property type="entry name" value="TDP2-like"/>
</dbReference>
<reference evidence="10 11" key="1">
    <citation type="journal article" date="2023" name="Microbiol. Resour. Announc.">
        <title>Complete Genome Sequence of Imperialibacter roseus strain P4T.</title>
        <authorList>
            <person name="Tizabi D.R."/>
            <person name="Bachvaroff T."/>
            <person name="Hill R.T."/>
        </authorList>
    </citation>
    <scope>NUCLEOTIDE SEQUENCE [LARGE SCALE GENOMIC DNA]</scope>
    <source>
        <strain evidence="10 11">P4T</strain>
    </source>
</reference>
<evidence type="ECO:0000313" key="11">
    <source>
        <dbReference type="Proteomes" id="UP001302349"/>
    </source>
</evidence>
<comment type="cofactor">
    <cofactor evidence="2">
        <name>Mg(2+)</name>
        <dbReference type="ChEBI" id="CHEBI:18420"/>
    </cofactor>
</comment>
<keyword evidence="11" id="KW-1185">Reference proteome</keyword>
<keyword evidence="3" id="KW-0540">Nuclease</keyword>
<keyword evidence="6" id="KW-0378">Hydrolase</keyword>
<keyword evidence="10" id="KW-0255">Endonuclease</keyword>
<dbReference type="Gene3D" id="3.60.10.10">
    <property type="entry name" value="Endonuclease/exonuclease/phosphatase"/>
    <property type="match status" value="1"/>
</dbReference>
<dbReference type="PROSITE" id="PS51257">
    <property type="entry name" value="PROKAR_LIPOPROTEIN"/>
    <property type="match status" value="1"/>
</dbReference>
<dbReference type="PANTHER" id="PTHR15822">
    <property type="entry name" value="TRAF AND TNF RECEPTOR-ASSOCIATED PROTEIN"/>
    <property type="match status" value="1"/>
</dbReference>
<evidence type="ECO:0000256" key="6">
    <source>
        <dbReference type="ARBA" id="ARBA00022801"/>
    </source>
</evidence>
<evidence type="ECO:0000256" key="5">
    <source>
        <dbReference type="ARBA" id="ARBA00022763"/>
    </source>
</evidence>
<feature type="domain" description="Endonuclease/exonuclease/phosphatase" evidence="9">
    <location>
        <begin position="40"/>
        <end position="290"/>
    </location>
</feature>
<dbReference type="PANTHER" id="PTHR15822:SF4">
    <property type="entry name" value="TYROSYL-DNA PHOSPHODIESTERASE 2"/>
    <property type="match status" value="1"/>
</dbReference>
<keyword evidence="8" id="KW-0234">DNA repair</keyword>
<keyword evidence="7" id="KW-0460">Magnesium</keyword>
<name>A0ABZ0II03_9BACT</name>
<dbReference type="GO" id="GO:0004519">
    <property type="term" value="F:endonuclease activity"/>
    <property type="evidence" value="ECO:0007669"/>
    <property type="project" value="UniProtKB-KW"/>
</dbReference>
<dbReference type="Proteomes" id="UP001302349">
    <property type="component" value="Chromosome"/>
</dbReference>
<sequence length="299" mass="34457">MDKYFKIILTAGFSAIFVFFYSCKSDRKDGNASSQNLRLITYNVWYGFTEVPERKKTWIDWMNEQQPDIVSLQELNEYTEEKLAEDAKSYGHPYSVLLKEEGFPTGITSKYPIEDIQRIREGFHHGLMRVRIQGIYVYVIHLHPSNWQTRKVEIDQILQNIESLPADSKVILAGDFNTFSPLDSVYYTHGRLEPFFGERDSLYNEKNLNNGQLDYSVIQQVLDFGLIDLEASRRASGYEFSGSFPTLIEKEGEHGDKRRLDYVFATKGVAKKVTRAEIITTDTALILSDHLPVIVDLDL</sequence>